<evidence type="ECO:0000313" key="4">
    <source>
        <dbReference type="Proteomes" id="UP000443090"/>
    </source>
</evidence>
<feature type="region of interest" description="Disordered" evidence="1">
    <location>
        <begin position="447"/>
        <end position="466"/>
    </location>
</feature>
<dbReference type="OrthoDB" id="309640at2759"/>
<feature type="region of interest" description="Disordered" evidence="1">
    <location>
        <begin position="55"/>
        <end position="75"/>
    </location>
</feature>
<dbReference type="Proteomes" id="UP000443090">
    <property type="component" value="Unassembled WGS sequence"/>
</dbReference>
<evidence type="ECO:0000256" key="2">
    <source>
        <dbReference type="SAM" id="Phobius"/>
    </source>
</evidence>
<reference evidence="3 4" key="1">
    <citation type="submission" date="2018-05" db="EMBL/GenBank/DDBJ databases">
        <title>Genome sequencing and assembly of the regulated plant pathogen Lachnellula willkommii and related sister species for the development of diagnostic species identification markers.</title>
        <authorList>
            <person name="Giroux E."/>
            <person name="Bilodeau G."/>
        </authorList>
    </citation>
    <scope>NUCLEOTIDE SEQUENCE [LARGE SCALE GENOMIC DNA]</scope>
    <source>
        <strain evidence="3 4">CBS 160.35</strain>
    </source>
</reference>
<keyword evidence="2" id="KW-0812">Transmembrane</keyword>
<feature type="compositionally biased region" description="Polar residues" evidence="1">
    <location>
        <begin position="58"/>
        <end position="72"/>
    </location>
</feature>
<feature type="region of interest" description="Disordered" evidence="1">
    <location>
        <begin position="1"/>
        <end position="35"/>
    </location>
</feature>
<sequence length="608" mass="68530">MDNPPDKSSSSATPKPIPSNSRSKPPPQGLPGMYSKASAYYQAALKKKQAQSAIDRLQTATPAESQYKNTDANPKPVALPKWSAENQSYLTANINVLMSSAITAQKRADHKILARTANTRQGVKRQRDPVANAQAVNGQPLKRARRNSKAVLNQSPINVFDLPKPIRIQYLPLPIKDRDDQWYGAMFKRLFTDVTKFVDDYFILHDLALGDFHQPWALKWSPEFIFWAEQVAEDDAQVGSWDELLRNSEERKWFLVAILVKIIKVKIFDADLWGANQQQKELLLAIERSMFQRDGYTRTALRAETCRSIIGAAAVTENFYEEVAKLNAQVFLLLEPLTSYLYRLESSDGKTTPDPAHQYQSLHNLISSAAYLSLTVRMSPTIFFWVDVSPGTFYDQDDQTSLDSISYTRSKHAVTSAYTSARSQWVAEKQEIDDLVADLESRGQIATRKGTKAKQRQAAIQTQAPRQPSYEYRAMAKIGVWPSIKRFKPGSAEDEKRENDNPSEKIPLYMKNGSREYEISKGAVVCYYGKTERKDDGRFGLEEFVELKQKEWNPKVRELVGKTPIIATIVGASALGILALAFKYQIAEKTGIDFHFGDAVDFVNGVGF</sequence>
<proteinExistence type="predicted"/>
<name>A0A8H8U7M5_9HELO</name>
<dbReference type="EMBL" id="QGMI01001161">
    <property type="protein sequence ID" value="TVY34420.1"/>
    <property type="molecule type" value="Genomic_DNA"/>
</dbReference>
<gene>
    <name evidence="3" type="ORF">LOCC1_G007075</name>
</gene>
<keyword evidence="2" id="KW-1133">Transmembrane helix</keyword>
<dbReference type="AlphaFoldDB" id="A0A8H8U7M5"/>
<keyword evidence="2" id="KW-0472">Membrane</keyword>
<accession>A0A8H8U7M5</accession>
<comment type="caution">
    <text evidence="3">The sequence shown here is derived from an EMBL/GenBank/DDBJ whole genome shotgun (WGS) entry which is preliminary data.</text>
</comment>
<feature type="compositionally biased region" description="Polar residues" evidence="1">
    <location>
        <begin position="1"/>
        <end position="23"/>
    </location>
</feature>
<protein>
    <submittedName>
        <fullName evidence="3">Uncharacterized protein</fullName>
    </submittedName>
</protein>
<organism evidence="3 4">
    <name type="scientific">Lachnellula occidentalis</name>
    <dbReference type="NCBI Taxonomy" id="215460"/>
    <lineage>
        <taxon>Eukaryota</taxon>
        <taxon>Fungi</taxon>
        <taxon>Dikarya</taxon>
        <taxon>Ascomycota</taxon>
        <taxon>Pezizomycotina</taxon>
        <taxon>Leotiomycetes</taxon>
        <taxon>Helotiales</taxon>
        <taxon>Lachnaceae</taxon>
        <taxon>Lachnellula</taxon>
    </lineage>
</organism>
<keyword evidence="4" id="KW-1185">Reference proteome</keyword>
<evidence type="ECO:0000256" key="1">
    <source>
        <dbReference type="SAM" id="MobiDB-lite"/>
    </source>
</evidence>
<evidence type="ECO:0000313" key="3">
    <source>
        <dbReference type="EMBL" id="TVY34420.1"/>
    </source>
</evidence>
<feature type="transmembrane region" description="Helical" evidence="2">
    <location>
        <begin position="564"/>
        <end position="582"/>
    </location>
</feature>